<dbReference type="Gene3D" id="3.30.750.140">
    <property type="match status" value="1"/>
</dbReference>
<evidence type="ECO:0000313" key="6">
    <source>
        <dbReference type="EMBL" id="SJL82345.1"/>
    </source>
</evidence>
<organism evidence="6 7">
    <name type="scientific">Vibrio palustris</name>
    <dbReference type="NCBI Taxonomy" id="1918946"/>
    <lineage>
        <taxon>Bacteria</taxon>
        <taxon>Pseudomonadati</taxon>
        <taxon>Pseudomonadota</taxon>
        <taxon>Gammaproteobacteria</taxon>
        <taxon>Vibrionales</taxon>
        <taxon>Vibrionaceae</taxon>
        <taxon>Vibrio</taxon>
    </lineage>
</organism>
<protein>
    <submittedName>
        <fullName evidence="6">Flagellar hook-length control protein FliK</fullName>
    </submittedName>
</protein>
<comment type="function">
    <text evidence="1">Controls the length of the flagellar hook.</text>
</comment>
<evidence type="ECO:0000256" key="4">
    <source>
        <dbReference type="SAM" id="MobiDB-lite"/>
    </source>
</evidence>
<accession>A0A1R4B0A0</accession>
<dbReference type="InterPro" id="IPR001635">
    <property type="entry name" value="Flag_hook_Flik"/>
</dbReference>
<keyword evidence="3" id="KW-1005">Bacterial flagellum biogenesis</keyword>
<keyword evidence="6" id="KW-0282">Flagellum</keyword>
<dbReference type="RefSeq" id="WP_077311557.1">
    <property type="nucleotide sequence ID" value="NZ_AP024887.1"/>
</dbReference>
<keyword evidence="6" id="KW-0966">Cell projection</keyword>
<sequence length="588" mass="61563">MNINTSQSTDSLKGTAGNAISTAEGKLASKETSEQSGFFDKLTSLMFGSPEPAKSKAELASAQQGEDAVSDPLSSLKKVGWTKAQLEHLTPKELDKVASQQGISVDQLHQLMSQMPDAATVEPSVESVKNKGESATQPAPLGKDKAVDVPSAMDEGKQLLGKLQQANQTLTHASSQKAHGKDLPQTPLSQVKPLTSPEAEGSKSAQSVEESLKETLVEKPISQTELAQLIELKKQHPEMSEQDLTKYLVAQRVQHEQKSAQQGDASAIGGAPSHPSTQPSPPIGPQDTANKSTGINDAASKTHVVNQGAHQVPMQSQPSLQPGNPTASEHKAMPQVHTSSAGQDGSAVAHNTAQGNVTSQNQGANPAAAAFISAGMAKGPVNTVPDKGISEKALSAITDMKSAKRGQSVQDSTLAGQISSAAGQQLTATQKVDGTQQAASPQLQLSKEGADQVAEKVQMMMSKNLKTIDIRLDPPEMGKMHIKMHMNNDGGASVHFTVASHQARDAIEHSMPRLREMLSQQGVQLGGTSVQQDGGSQQQSFASANGGQSHSNRQPGAGVATGTAENLDGDIKLDLNVASKRDGISYYA</sequence>
<feature type="compositionally biased region" description="Polar residues" evidence="4">
    <location>
        <begin position="303"/>
        <end position="327"/>
    </location>
</feature>
<name>A0A1R4B0A0_9VIBR</name>
<feature type="region of interest" description="Disordered" evidence="4">
    <location>
        <begin position="246"/>
        <end position="349"/>
    </location>
</feature>
<dbReference type="PRINTS" id="PR01007">
    <property type="entry name" value="FLGHOOKFLIK"/>
</dbReference>
<feature type="domain" description="Flagellar hook-length control protein-like C-terminal" evidence="5">
    <location>
        <begin position="455"/>
        <end position="539"/>
    </location>
</feature>
<dbReference type="Proteomes" id="UP000189475">
    <property type="component" value="Unassembled WGS sequence"/>
</dbReference>
<dbReference type="InterPro" id="IPR038610">
    <property type="entry name" value="FliK-like_C_sf"/>
</dbReference>
<dbReference type="GO" id="GO:0044780">
    <property type="term" value="P:bacterial-type flagellum assembly"/>
    <property type="evidence" value="ECO:0007669"/>
    <property type="project" value="InterPro"/>
</dbReference>
<comment type="similarity">
    <text evidence="2">Belongs to the FliK family.</text>
</comment>
<dbReference type="Pfam" id="PF02120">
    <property type="entry name" value="Flg_hook"/>
    <property type="match status" value="1"/>
</dbReference>
<keyword evidence="6" id="KW-0969">Cilium</keyword>
<evidence type="ECO:0000259" key="5">
    <source>
        <dbReference type="Pfam" id="PF02120"/>
    </source>
</evidence>
<dbReference type="InterPro" id="IPR052563">
    <property type="entry name" value="FliK"/>
</dbReference>
<dbReference type="EMBL" id="FUFT01000001">
    <property type="protein sequence ID" value="SJL82345.1"/>
    <property type="molecule type" value="Genomic_DNA"/>
</dbReference>
<feature type="region of interest" description="Disordered" evidence="4">
    <location>
        <begin position="108"/>
        <end position="218"/>
    </location>
</feature>
<dbReference type="PANTHER" id="PTHR37533">
    <property type="entry name" value="FLAGELLAR HOOK-LENGTH CONTROL PROTEIN"/>
    <property type="match status" value="1"/>
</dbReference>
<keyword evidence="7" id="KW-1185">Reference proteome</keyword>
<feature type="region of interest" description="Disordered" evidence="4">
    <location>
        <begin position="43"/>
        <end position="74"/>
    </location>
</feature>
<dbReference type="CDD" id="cd17470">
    <property type="entry name" value="T3SS_Flik_C"/>
    <property type="match status" value="1"/>
</dbReference>
<dbReference type="GO" id="GO:0009424">
    <property type="term" value="C:bacterial-type flagellum hook"/>
    <property type="evidence" value="ECO:0007669"/>
    <property type="project" value="InterPro"/>
</dbReference>
<feature type="region of interest" description="Disordered" evidence="4">
    <location>
        <begin position="526"/>
        <end position="565"/>
    </location>
</feature>
<evidence type="ECO:0000313" key="7">
    <source>
        <dbReference type="Proteomes" id="UP000189475"/>
    </source>
</evidence>
<evidence type="ECO:0000256" key="2">
    <source>
        <dbReference type="ARBA" id="ARBA00009149"/>
    </source>
</evidence>
<feature type="compositionally biased region" description="Polar residues" evidence="4">
    <location>
        <begin position="336"/>
        <end position="349"/>
    </location>
</feature>
<dbReference type="STRING" id="1918946.VPAL9027_00270"/>
<evidence type="ECO:0000256" key="3">
    <source>
        <dbReference type="ARBA" id="ARBA00022795"/>
    </source>
</evidence>
<feature type="compositionally biased region" description="Low complexity" evidence="4">
    <location>
        <begin position="526"/>
        <end position="549"/>
    </location>
</feature>
<dbReference type="PANTHER" id="PTHR37533:SF2">
    <property type="entry name" value="FLAGELLAR HOOK-LENGTH CONTROL PROTEIN"/>
    <property type="match status" value="1"/>
</dbReference>
<proteinExistence type="inferred from homology"/>
<dbReference type="OrthoDB" id="1792985at2"/>
<feature type="compositionally biased region" description="Polar residues" evidence="4">
    <location>
        <begin position="164"/>
        <end position="177"/>
    </location>
</feature>
<dbReference type="AlphaFoldDB" id="A0A1R4B0A0"/>
<gene>
    <name evidence="6" type="ORF">VPAL9027_00270</name>
</gene>
<dbReference type="InterPro" id="IPR021136">
    <property type="entry name" value="Flagellar_hook_control-like_C"/>
</dbReference>
<reference evidence="6 7" key="1">
    <citation type="submission" date="2017-02" db="EMBL/GenBank/DDBJ databases">
        <authorList>
            <person name="Peterson S.W."/>
        </authorList>
    </citation>
    <scope>NUCLEOTIDE SEQUENCE [LARGE SCALE GENOMIC DNA]</scope>
    <source>
        <strain evidence="6 7">CECT 9027</strain>
    </source>
</reference>
<evidence type="ECO:0000256" key="1">
    <source>
        <dbReference type="ARBA" id="ARBA00003944"/>
    </source>
</evidence>